<keyword evidence="1" id="KW-0812">Transmembrane</keyword>
<evidence type="ECO:0000313" key="3">
    <source>
        <dbReference type="Proteomes" id="UP000298412"/>
    </source>
</evidence>
<dbReference type="OrthoDB" id="5126005at2"/>
<evidence type="ECO:0000256" key="1">
    <source>
        <dbReference type="SAM" id="Phobius"/>
    </source>
</evidence>
<protein>
    <submittedName>
        <fullName evidence="2">Uncharacterized protein</fullName>
    </submittedName>
</protein>
<keyword evidence="1" id="KW-0472">Membrane</keyword>
<keyword evidence="3" id="KW-1185">Reference proteome</keyword>
<dbReference type="Proteomes" id="UP000298412">
    <property type="component" value="Unassembled WGS sequence"/>
</dbReference>
<evidence type="ECO:0000313" key="2">
    <source>
        <dbReference type="EMBL" id="TFC10427.1"/>
    </source>
</evidence>
<accession>A0A4R8WNK6</accession>
<comment type="caution">
    <text evidence="2">The sequence shown here is derived from an EMBL/GenBank/DDBJ whole genome shotgun (WGS) entry which is preliminary data.</text>
</comment>
<proteinExistence type="predicted"/>
<reference evidence="2 3" key="1">
    <citation type="submission" date="2019-03" db="EMBL/GenBank/DDBJ databases">
        <title>Genomics of glacier-inhabiting Cryobacterium strains.</title>
        <authorList>
            <person name="Liu Q."/>
            <person name="Xin Y.-H."/>
        </authorList>
    </citation>
    <scope>NUCLEOTIDE SEQUENCE [LARGE SCALE GENOMIC DNA]</scope>
    <source>
        <strain evidence="2 3">MDT1-3</strain>
    </source>
</reference>
<dbReference type="EMBL" id="SOFP01000075">
    <property type="protein sequence ID" value="TFC10427.1"/>
    <property type="molecule type" value="Genomic_DNA"/>
</dbReference>
<dbReference type="RefSeq" id="WP_134569145.1">
    <property type="nucleotide sequence ID" value="NZ_SOFP01000075.1"/>
</dbReference>
<keyword evidence="1" id="KW-1133">Transmembrane helix</keyword>
<feature type="transmembrane region" description="Helical" evidence="1">
    <location>
        <begin position="96"/>
        <end position="115"/>
    </location>
</feature>
<gene>
    <name evidence="2" type="ORF">E3O19_15630</name>
</gene>
<sequence>MILRPATVFSSPMQALRRMVAIFLAVLAIGVGAFALHPIAGTHSASIPSIADATDLATAQGTLAVTANNATVSTAGWIGPVSTVAACDSRCAVDCAVLVAGCGILAVLVALVFLTRYPALFTRLKDSGRRIRQLIPEAQGHVYLPSLTFLSISRI</sequence>
<organism evidence="2 3">
    <name type="scientific">Cryobacterium algoritolerans</name>
    <dbReference type="NCBI Taxonomy" id="1259184"/>
    <lineage>
        <taxon>Bacteria</taxon>
        <taxon>Bacillati</taxon>
        <taxon>Actinomycetota</taxon>
        <taxon>Actinomycetes</taxon>
        <taxon>Micrococcales</taxon>
        <taxon>Microbacteriaceae</taxon>
        <taxon>Cryobacterium</taxon>
    </lineage>
</organism>
<dbReference type="AlphaFoldDB" id="A0A4R8WNK6"/>
<name>A0A4R8WNK6_9MICO</name>